<feature type="transmembrane region" description="Helical" evidence="7">
    <location>
        <begin position="438"/>
        <end position="456"/>
    </location>
</feature>
<comment type="caution">
    <text evidence="8">The sequence shown here is derived from an EMBL/GenBank/DDBJ whole genome shotgun (WGS) entry which is preliminary data.</text>
</comment>
<evidence type="ECO:0000256" key="1">
    <source>
        <dbReference type="ARBA" id="ARBA00004651"/>
    </source>
</evidence>
<protein>
    <submittedName>
        <fullName evidence="8">Polysaccharide biosynthesis C-terminal domain-containing protein</fullName>
    </submittedName>
</protein>
<keyword evidence="5 7" id="KW-0472">Membrane</keyword>
<feature type="transmembrane region" description="Helical" evidence="7">
    <location>
        <begin position="12"/>
        <end position="37"/>
    </location>
</feature>
<evidence type="ECO:0000256" key="3">
    <source>
        <dbReference type="ARBA" id="ARBA00022692"/>
    </source>
</evidence>
<comment type="subcellular location">
    <subcellularLocation>
        <location evidence="1">Cell membrane</location>
        <topology evidence="1">Multi-pass membrane protein</topology>
    </subcellularLocation>
</comment>
<dbReference type="EMBL" id="JBHSDK010000015">
    <property type="protein sequence ID" value="MFC4335675.1"/>
    <property type="molecule type" value="Genomic_DNA"/>
</dbReference>
<dbReference type="InterPro" id="IPR050833">
    <property type="entry name" value="Poly_Biosynth_Transport"/>
</dbReference>
<feature type="transmembrane region" description="Helical" evidence="7">
    <location>
        <begin position="49"/>
        <end position="72"/>
    </location>
</feature>
<evidence type="ECO:0000313" key="8">
    <source>
        <dbReference type="EMBL" id="MFC4335675.1"/>
    </source>
</evidence>
<dbReference type="RefSeq" id="WP_380620776.1">
    <property type="nucleotide sequence ID" value="NZ_JBHSDK010000015.1"/>
</dbReference>
<evidence type="ECO:0000256" key="5">
    <source>
        <dbReference type="ARBA" id="ARBA00023136"/>
    </source>
</evidence>
<organism evidence="8 9">
    <name type="scientific">Salininema proteolyticum</name>
    <dbReference type="NCBI Taxonomy" id="1607685"/>
    <lineage>
        <taxon>Bacteria</taxon>
        <taxon>Bacillati</taxon>
        <taxon>Actinomycetota</taxon>
        <taxon>Actinomycetes</taxon>
        <taxon>Glycomycetales</taxon>
        <taxon>Glycomycetaceae</taxon>
        <taxon>Salininema</taxon>
    </lineage>
</organism>
<feature type="transmembrane region" description="Helical" evidence="7">
    <location>
        <begin position="411"/>
        <end position="432"/>
    </location>
</feature>
<sequence length="481" mass="51183">MAIAMRQGAGSSLVSLAGAALAGGGGLLITWFAALALDADQAGAFFTSTSLFLLLATVAKLGTPTAAVYFINRERALYDVYRHSFLPPAVCSLFASAALLVFADRFPDPDIARVLAVFLPLAVVTDILLSVTRGFHSMGPTVLVDKIGRTALQVALLGAVAFTVRTPEAAAAAWVVPYLPASIMAAWALHRMPSPRYDAALPAREYWSFTGPRAAASVVQIALQRLDIVLVAALAGLKAAALYTVATRFLVVGQMVSGAIGQALQPRIAANLSRPARLTALYQESTGWIIALTWPLYLAIALLADRYLGLFGAEYQSPEARLTIWILVPAIMIASSCGIVDTVLAMAGKTSWQFYNVSLALAVNTALNLALIPSLSIVGAAVAWSAALLAKNLLPVLQLRHRGHRPWNGGTVRLMLGLLAAFALTLALGRISPLLQDVGTLLALGLWGIMTVGYTRRTLTDSDPRRHHERKKAARHGQELH</sequence>
<accession>A0ABV8TZ13</accession>
<keyword evidence="4 7" id="KW-1133">Transmembrane helix</keyword>
<feature type="transmembrane region" description="Helical" evidence="7">
    <location>
        <begin position="285"/>
        <end position="304"/>
    </location>
</feature>
<feature type="transmembrane region" description="Helical" evidence="7">
    <location>
        <begin position="367"/>
        <end position="390"/>
    </location>
</feature>
<reference evidence="9" key="1">
    <citation type="journal article" date="2019" name="Int. J. Syst. Evol. Microbiol.">
        <title>The Global Catalogue of Microorganisms (GCM) 10K type strain sequencing project: providing services to taxonomists for standard genome sequencing and annotation.</title>
        <authorList>
            <consortium name="The Broad Institute Genomics Platform"/>
            <consortium name="The Broad Institute Genome Sequencing Center for Infectious Disease"/>
            <person name="Wu L."/>
            <person name="Ma J."/>
        </authorList>
    </citation>
    <scope>NUCLEOTIDE SEQUENCE [LARGE SCALE GENOMIC DNA]</scope>
    <source>
        <strain evidence="9">IBRC-M 10908</strain>
    </source>
</reference>
<dbReference type="PANTHER" id="PTHR30250">
    <property type="entry name" value="PST FAMILY PREDICTED COLANIC ACID TRANSPORTER"/>
    <property type="match status" value="1"/>
</dbReference>
<gene>
    <name evidence="8" type="ORF">ACFPET_10730</name>
</gene>
<feature type="region of interest" description="Disordered" evidence="6">
    <location>
        <begin position="460"/>
        <end position="481"/>
    </location>
</feature>
<evidence type="ECO:0000256" key="6">
    <source>
        <dbReference type="SAM" id="MobiDB-lite"/>
    </source>
</evidence>
<dbReference type="Proteomes" id="UP001595823">
    <property type="component" value="Unassembled WGS sequence"/>
</dbReference>
<keyword evidence="9" id="KW-1185">Reference proteome</keyword>
<evidence type="ECO:0000256" key="2">
    <source>
        <dbReference type="ARBA" id="ARBA00022475"/>
    </source>
</evidence>
<feature type="transmembrane region" description="Helical" evidence="7">
    <location>
        <begin position="170"/>
        <end position="189"/>
    </location>
</feature>
<proteinExistence type="predicted"/>
<keyword evidence="2" id="KW-1003">Cell membrane</keyword>
<feature type="transmembrane region" description="Helical" evidence="7">
    <location>
        <begin position="147"/>
        <end position="164"/>
    </location>
</feature>
<feature type="transmembrane region" description="Helical" evidence="7">
    <location>
        <begin position="84"/>
        <end position="103"/>
    </location>
</feature>
<name>A0ABV8TZ13_9ACTN</name>
<keyword evidence="3 7" id="KW-0812">Transmembrane</keyword>
<evidence type="ECO:0000256" key="7">
    <source>
        <dbReference type="SAM" id="Phobius"/>
    </source>
</evidence>
<evidence type="ECO:0000256" key="4">
    <source>
        <dbReference type="ARBA" id="ARBA00022989"/>
    </source>
</evidence>
<evidence type="ECO:0000313" key="9">
    <source>
        <dbReference type="Proteomes" id="UP001595823"/>
    </source>
</evidence>
<dbReference type="PANTHER" id="PTHR30250:SF11">
    <property type="entry name" value="O-ANTIGEN TRANSPORTER-RELATED"/>
    <property type="match status" value="1"/>
</dbReference>
<dbReference type="Pfam" id="PF13440">
    <property type="entry name" value="Polysacc_synt_3"/>
    <property type="match status" value="1"/>
</dbReference>
<feature type="transmembrane region" description="Helical" evidence="7">
    <location>
        <begin position="324"/>
        <end position="347"/>
    </location>
</feature>
<feature type="transmembrane region" description="Helical" evidence="7">
    <location>
        <begin position="115"/>
        <end position="135"/>
    </location>
</feature>
<feature type="transmembrane region" description="Helical" evidence="7">
    <location>
        <begin position="228"/>
        <end position="246"/>
    </location>
</feature>